<gene>
    <name evidence="1" type="ORF">UFB30_05245</name>
</gene>
<dbReference type="RefSeq" id="WP_322420636.1">
    <property type="nucleotide sequence ID" value="NZ_JAXQNN010000002.1"/>
</dbReference>
<sequence>MTIGSVLRTERGNRSQQQMVLELELPISRESLSQYENNRTEMPADISRMISEKARDPWFHFNIAREYTGFGPKKPDGRKAILHPSAWKEIAVREMQEAIESLNSFNFAQPLESIENWQYEDLQRVADQAIDAQYAAGKLIAVLAESSKLDVVKAYKDNERKLIARGYYKEG</sequence>
<dbReference type="EMBL" id="JAXQNN010000002">
    <property type="protein sequence ID" value="MDZ5711619.1"/>
    <property type="molecule type" value="Genomic_DNA"/>
</dbReference>
<organism evidence="1 2">
    <name type="scientific">Jeotgalibacillus haloalkalitolerans</name>
    <dbReference type="NCBI Taxonomy" id="3104292"/>
    <lineage>
        <taxon>Bacteria</taxon>
        <taxon>Bacillati</taxon>
        <taxon>Bacillota</taxon>
        <taxon>Bacilli</taxon>
        <taxon>Bacillales</taxon>
        <taxon>Caryophanaceae</taxon>
        <taxon>Jeotgalibacillus</taxon>
    </lineage>
</organism>
<comment type="caution">
    <text evidence="1">The sequence shown here is derived from an EMBL/GenBank/DDBJ whole genome shotgun (WGS) entry which is preliminary data.</text>
</comment>
<reference evidence="1 2" key="1">
    <citation type="submission" date="2023-12" db="EMBL/GenBank/DDBJ databases">
        <title>Jeotgalibacillus haloalkaliphilus sp. nov., a novel salt-tolerant bacteria, isolated from the estuary of the Fenhe River into the Yellow River.</title>
        <authorList>
            <person name="Li Y."/>
        </authorList>
    </citation>
    <scope>NUCLEOTIDE SEQUENCE [LARGE SCALE GENOMIC DNA]</scope>
    <source>
        <strain evidence="1 2">HH7-29</strain>
    </source>
</reference>
<evidence type="ECO:0008006" key="3">
    <source>
        <dbReference type="Google" id="ProtNLM"/>
    </source>
</evidence>
<dbReference type="Proteomes" id="UP001292084">
    <property type="component" value="Unassembled WGS sequence"/>
</dbReference>
<evidence type="ECO:0000313" key="1">
    <source>
        <dbReference type="EMBL" id="MDZ5711619.1"/>
    </source>
</evidence>
<evidence type="ECO:0000313" key="2">
    <source>
        <dbReference type="Proteomes" id="UP001292084"/>
    </source>
</evidence>
<protein>
    <recommendedName>
        <fullName evidence="3">HTH cro/C1-type domain-containing protein</fullName>
    </recommendedName>
</protein>
<accession>A0ABU5KK35</accession>
<name>A0ABU5KK35_9BACL</name>
<keyword evidence="2" id="KW-1185">Reference proteome</keyword>
<proteinExistence type="predicted"/>